<accession>C0D602</accession>
<keyword evidence="1" id="KW-1133">Transmembrane helix</keyword>
<dbReference type="Proteomes" id="UP000004756">
    <property type="component" value="Unassembled WGS sequence"/>
</dbReference>
<evidence type="ECO:0000256" key="1">
    <source>
        <dbReference type="SAM" id="Phobius"/>
    </source>
</evidence>
<dbReference type="HOGENOM" id="CLU_3151085_0_0_9"/>
<name>C0D602_9FIRM</name>
<reference evidence="2 3" key="2">
    <citation type="submission" date="2009-02" db="EMBL/GenBank/DDBJ databases">
        <title>Draft genome sequence of Clostridium asparagiforme (DSM 15981).</title>
        <authorList>
            <person name="Sudarsanam P."/>
            <person name="Ley R."/>
            <person name="Guruge J."/>
            <person name="Turnbaugh P.J."/>
            <person name="Mahowald M."/>
            <person name="Liep D."/>
            <person name="Gordon J."/>
        </authorList>
    </citation>
    <scope>NUCLEOTIDE SEQUENCE [LARGE SCALE GENOMIC DNA]</scope>
    <source>
        <strain evidence="2 3">DSM 15981</strain>
    </source>
</reference>
<keyword evidence="1" id="KW-0472">Membrane</keyword>
<dbReference type="AlphaFoldDB" id="C0D602"/>
<keyword evidence="3" id="KW-1185">Reference proteome</keyword>
<comment type="caution">
    <text evidence="2">The sequence shown here is derived from an EMBL/GenBank/DDBJ whole genome shotgun (WGS) entry which is preliminary data.</text>
</comment>
<organism evidence="2 3">
    <name type="scientific">[Clostridium] asparagiforme DSM 15981</name>
    <dbReference type="NCBI Taxonomy" id="518636"/>
    <lineage>
        <taxon>Bacteria</taxon>
        <taxon>Bacillati</taxon>
        <taxon>Bacillota</taxon>
        <taxon>Clostridia</taxon>
        <taxon>Lachnospirales</taxon>
        <taxon>Lachnospiraceae</taxon>
        <taxon>Enterocloster</taxon>
    </lineage>
</organism>
<reference evidence="2 3" key="1">
    <citation type="submission" date="2009-01" db="EMBL/GenBank/DDBJ databases">
        <authorList>
            <person name="Fulton L."/>
            <person name="Clifton S."/>
            <person name="Fulton B."/>
            <person name="Xu J."/>
            <person name="Minx P."/>
            <person name="Pepin K.H."/>
            <person name="Johnson M."/>
            <person name="Bhonagiri V."/>
            <person name="Nash W.E."/>
            <person name="Mardis E.R."/>
            <person name="Wilson R.K."/>
        </authorList>
    </citation>
    <scope>NUCLEOTIDE SEQUENCE [LARGE SCALE GENOMIC DNA]</scope>
    <source>
        <strain evidence="2 3">DSM 15981</strain>
    </source>
</reference>
<evidence type="ECO:0000313" key="3">
    <source>
        <dbReference type="Proteomes" id="UP000004756"/>
    </source>
</evidence>
<proteinExistence type="predicted"/>
<keyword evidence="1" id="KW-0812">Transmembrane</keyword>
<gene>
    <name evidence="2" type="ORF">CLOSTASPAR_04698</name>
</gene>
<evidence type="ECO:0000313" key="2">
    <source>
        <dbReference type="EMBL" id="EEG53246.1"/>
    </source>
</evidence>
<sequence>MGCILVSCFGILHEISWTFVFFCVIIRIVTIIGDRNNRKGEGYGSLSL</sequence>
<feature type="transmembrane region" description="Helical" evidence="1">
    <location>
        <begin position="15"/>
        <end position="33"/>
    </location>
</feature>
<protein>
    <submittedName>
        <fullName evidence="2">Uncharacterized protein</fullName>
    </submittedName>
</protein>
<dbReference type="EMBL" id="ACCJ01000387">
    <property type="protein sequence ID" value="EEG53246.1"/>
    <property type="molecule type" value="Genomic_DNA"/>
</dbReference>